<keyword evidence="1" id="KW-0472">Membrane</keyword>
<comment type="caution">
    <text evidence="2">The sequence shown here is derived from an EMBL/GenBank/DDBJ whole genome shotgun (WGS) entry which is preliminary data.</text>
</comment>
<gene>
    <name evidence="2" type="ORF">B0I00_3355</name>
</gene>
<sequence length="91" mass="10392">MMSGGVVAIIIVAIVTSMIVRLVRIWVGDDRATRRVRRAQAGQPALPSPREQELQREVEDLRERIHVLERIATDGRRPQALAEEIDRLRDN</sequence>
<organism evidence="2 3">
    <name type="scientific">Novosphingobium kunmingense</name>
    <dbReference type="NCBI Taxonomy" id="1211806"/>
    <lineage>
        <taxon>Bacteria</taxon>
        <taxon>Pseudomonadati</taxon>
        <taxon>Pseudomonadota</taxon>
        <taxon>Alphaproteobacteria</taxon>
        <taxon>Sphingomonadales</taxon>
        <taxon>Sphingomonadaceae</taxon>
        <taxon>Novosphingobium</taxon>
    </lineage>
</organism>
<reference evidence="2 3" key="1">
    <citation type="submission" date="2017-11" db="EMBL/GenBank/DDBJ databases">
        <title>Genomic Encyclopedia of Type Strains, Phase III (KMG-III): the genomes of soil and plant-associated and newly described type strains.</title>
        <authorList>
            <person name="Whitman W."/>
        </authorList>
    </citation>
    <scope>NUCLEOTIDE SEQUENCE [LARGE SCALE GENOMIC DNA]</scope>
    <source>
        <strain evidence="2 3">CGMCC 1.12274</strain>
    </source>
</reference>
<protein>
    <recommendedName>
        <fullName evidence="4">Phage shock protein B</fullName>
    </recommendedName>
</protein>
<dbReference type="EMBL" id="PHUF01000008">
    <property type="protein sequence ID" value="PKB13317.1"/>
    <property type="molecule type" value="Genomic_DNA"/>
</dbReference>
<evidence type="ECO:0000256" key="1">
    <source>
        <dbReference type="SAM" id="Phobius"/>
    </source>
</evidence>
<keyword evidence="3" id="KW-1185">Reference proteome</keyword>
<evidence type="ECO:0000313" key="2">
    <source>
        <dbReference type="EMBL" id="PKB13317.1"/>
    </source>
</evidence>
<evidence type="ECO:0000313" key="3">
    <source>
        <dbReference type="Proteomes" id="UP000232587"/>
    </source>
</evidence>
<feature type="transmembrane region" description="Helical" evidence="1">
    <location>
        <begin position="6"/>
        <end position="27"/>
    </location>
</feature>
<dbReference type="Proteomes" id="UP000232587">
    <property type="component" value="Unassembled WGS sequence"/>
</dbReference>
<evidence type="ECO:0008006" key="4">
    <source>
        <dbReference type="Google" id="ProtNLM"/>
    </source>
</evidence>
<name>A0A2N0H322_9SPHN</name>
<dbReference type="AlphaFoldDB" id="A0A2N0H322"/>
<accession>A0A2N0H322</accession>
<proteinExistence type="predicted"/>
<keyword evidence="1" id="KW-0812">Transmembrane</keyword>
<keyword evidence="1" id="KW-1133">Transmembrane helix</keyword>